<dbReference type="Gene3D" id="1.25.10.10">
    <property type="entry name" value="Leucine-rich Repeat Variant"/>
    <property type="match status" value="1"/>
</dbReference>
<protein>
    <recommendedName>
        <fullName evidence="7">PUM-HD domain-containing protein</fullName>
    </recommendedName>
</protein>
<dbReference type="InterPro" id="IPR016024">
    <property type="entry name" value="ARM-type_fold"/>
</dbReference>
<feature type="region of interest" description="Disordered" evidence="4">
    <location>
        <begin position="1"/>
        <end position="33"/>
    </location>
</feature>
<dbReference type="AlphaFoldDB" id="A0A811MS76"/>
<evidence type="ECO:0000256" key="4">
    <source>
        <dbReference type="SAM" id="MobiDB-lite"/>
    </source>
</evidence>
<sequence>MDPKGQGGDPNGRGAYYNYNQAQRHDHPSSSSPRWLALPLLTSWPQLQPQGGYPSSFNVGIPTDGNISGNVFAPLAVPMPGPGYHYSEVAGPSVPNAIASQNQYQPWANQPHPDSAAFFPASGYNPVYLPEAGVYAQQPSSATVFNAPGYNSNPHAFVYQPGAPLYAQPGAATDFSAWGGNANDDPYTSAGLVAPPANANQGASRGPVAGDSNRSRLALQNVQANDLLGAVLRANTPGELVAIVNFLIWNQYNGVPLMEVAEPRAGETALKELVRLVALHLAPGALQRLFRCLIHGWIMEQSNGPHLLQHFFTTLDYVHCSIFIDELAVPRFWEMVTARIGYGHRSMMTCLDNTGYYTDQGTALHVTFVYHTVEIARNIYGSQLLRAVFERGRNDQLKERIRERIVGNLVELSMDQYGNNVVQACFIPSIRMPFFSVILLQRGLQAFLPLPGEHLRELVQNHCARYVLRRLLRTSVDFLEGRALEASPSQGRRRNLIGGSQDLRPHLQYHHVHGRDELGELIPLLGGGIKARSKEEENHARPSTSSSPSPLDHIGNPGRYNTNPNPRNQ</sequence>
<dbReference type="PROSITE" id="PS50302">
    <property type="entry name" value="PUM"/>
    <property type="match status" value="1"/>
</dbReference>
<dbReference type="GO" id="GO:0003729">
    <property type="term" value="F:mRNA binding"/>
    <property type="evidence" value="ECO:0007669"/>
    <property type="project" value="TreeGrafter"/>
</dbReference>
<dbReference type="PANTHER" id="PTHR12537">
    <property type="entry name" value="RNA BINDING PROTEIN PUMILIO-RELATED"/>
    <property type="match status" value="1"/>
</dbReference>
<dbReference type="SUPFAM" id="SSF48371">
    <property type="entry name" value="ARM repeat"/>
    <property type="match status" value="1"/>
</dbReference>
<feature type="compositionally biased region" description="Polar residues" evidence="4">
    <location>
        <begin position="559"/>
        <end position="569"/>
    </location>
</feature>
<keyword evidence="6" id="KW-1185">Reference proteome</keyword>
<dbReference type="EMBL" id="CAJGYO010000002">
    <property type="protein sequence ID" value="CAD6209981.1"/>
    <property type="molecule type" value="Genomic_DNA"/>
</dbReference>
<evidence type="ECO:0000313" key="5">
    <source>
        <dbReference type="EMBL" id="CAD6209981.1"/>
    </source>
</evidence>
<feature type="region of interest" description="Disordered" evidence="4">
    <location>
        <begin position="530"/>
        <end position="569"/>
    </location>
</feature>
<feature type="repeat" description="Pumilio" evidence="3">
    <location>
        <begin position="404"/>
        <end position="426"/>
    </location>
</feature>
<reference evidence="5" key="1">
    <citation type="submission" date="2020-10" db="EMBL/GenBank/DDBJ databases">
        <authorList>
            <person name="Han B."/>
            <person name="Lu T."/>
            <person name="Zhao Q."/>
            <person name="Huang X."/>
            <person name="Zhao Y."/>
        </authorList>
    </citation>
    <scope>NUCLEOTIDE SEQUENCE</scope>
</reference>
<keyword evidence="2" id="KW-0810">Translation regulation</keyword>
<dbReference type="GO" id="GO:0005737">
    <property type="term" value="C:cytoplasm"/>
    <property type="evidence" value="ECO:0007669"/>
    <property type="project" value="TreeGrafter"/>
</dbReference>
<evidence type="ECO:0000256" key="2">
    <source>
        <dbReference type="ARBA" id="ARBA00022845"/>
    </source>
</evidence>
<dbReference type="SMART" id="SM00025">
    <property type="entry name" value="Pumilio"/>
    <property type="match status" value="2"/>
</dbReference>
<dbReference type="PANTHER" id="PTHR12537:SF133">
    <property type="entry name" value="OS03G0193150 PROTEIN"/>
    <property type="match status" value="1"/>
</dbReference>
<evidence type="ECO:0008006" key="7">
    <source>
        <dbReference type="Google" id="ProtNLM"/>
    </source>
</evidence>
<dbReference type="InterPro" id="IPR001313">
    <property type="entry name" value="Pumilio_RNA-bd_rpt"/>
</dbReference>
<evidence type="ECO:0000313" key="6">
    <source>
        <dbReference type="Proteomes" id="UP000604825"/>
    </source>
</evidence>
<dbReference type="GO" id="GO:0006417">
    <property type="term" value="P:regulation of translation"/>
    <property type="evidence" value="ECO:0007669"/>
    <property type="project" value="UniProtKB-KW"/>
</dbReference>
<comment type="caution">
    <text evidence="5">The sequence shown here is derived from an EMBL/GenBank/DDBJ whole genome shotgun (WGS) entry which is preliminary data.</text>
</comment>
<dbReference type="OrthoDB" id="2017782at2759"/>
<gene>
    <name evidence="5" type="ORF">NCGR_LOCUS6121</name>
</gene>
<dbReference type="Pfam" id="PF00806">
    <property type="entry name" value="PUF"/>
    <property type="match status" value="1"/>
</dbReference>
<feature type="compositionally biased region" description="Gly residues" evidence="4">
    <location>
        <begin position="1"/>
        <end position="11"/>
    </location>
</feature>
<evidence type="ECO:0000256" key="3">
    <source>
        <dbReference type="PROSITE-ProRule" id="PRU00317"/>
    </source>
</evidence>
<keyword evidence="1" id="KW-0677">Repeat</keyword>
<proteinExistence type="predicted"/>
<accession>A0A811MS76</accession>
<organism evidence="5 6">
    <name type="scientific">Miscanthus lutarioriparius</name>
    <dbReference type="NCBI Taxonomy" id="422564"/>
    <lineage>
        <taxon>Eukaryota</taxon>
        <taxon>Viridiplantae</taxon>
        <taxon>Streptophyta</taxon>
        <taxon>Embryophyta</taxon>
        <taxon>Tracheophyta</taxon>
        <taxon>Spermatophyta</taxon>
        <taxon>Magnoliopsida</taxon>
        <taxon>Liliopsida</taxon>
        <taxon>Poales</taxon>
        <taxon>Poaceae</taxon>
        <taxon>PACMAD clade</taxon>
        <taxon>Panicoideae</taxon>
        <taxon>Andropogonodae</taxon>
        <taxon>Andropogoneae</taxon>
        <taxon>Saccharinae</taxon>
        <taxon>Miscanthus</taxon>
    </lineage>
</organism>
<dbReference type="Proteomes" id="UP000604825">
    <property type="component" value="Unassembled WGS sequence"/>
</dbReference>
<dbReference type="InterPro" id="IPR011989">
    <property type="entry name" value="ARM-like"/>
</dbReference>
<name>A0A811MS76_9POAL</name>
<evidence type="ECO:0000256" key="1">
    <source>
        <dbReference type="ARBA" id="ARBA00022737"/>
    </source>
</evidence>